<evidence type="ECO:0000256" key="6">
    <source>
        <dbReference type="ARBA" id="ARBA00023212"/>
    </source>
</evidence>
<dbReference type="SUPFAM" id="SSF47986">
    <property type="entry name" value="DEATH domain"/>
    <property type="match status" value="1"/>
</dbReference>
<dbReference type="GeneID" id="109467451"/>
<evidence type="ECO:0000256" key="8">
    <source>
        <dbReference type="RuleBase" id="RU000394"/>
    </source>
</evidence>
<feature type="domain" description="Kinesin motor" evidence="11">
    <location>
        <begin position="327"/>
        <end position="644"/>
    </location>
</feature>
<dbReference type="InterPro" id="IPR001752">
    <property type="entry name" value="Kinesin_motor_dom"/>
</dbReference>
<comment type="similarity">
    <text evidence="7 8">Belongs to the TRAFAC class myosin-kinesin ATPase superfamily. Kinesin family.</text>
</comment>
<evidence type="ECO:0000256" key="5">
    <source>
        <dbReference type="ARBA" id="ARBA00023175"/>
    </source>
</evidence>
<dbReference type="PROSITE" id="PS50209">
    <property type="entry name" value="CARD"/>
    <property type="match status" value="1"/>
</dbReference>
<dbReference type="InterPro" id="IPR019821">
    <property type="entry name" value="Kinesin_motor_CS"/>
</dbReference>
<evidence type="ECO:0000256" key="9">
    <source>
        <dbReference type="SAM" id="MobiDB-lite"/>
    </source>
</evidence>
<dbReference type="CDD" id="cd01670">
    <property type="entry name" value="Death"/>
    <property type="match status" value="1"/>
</dbReference>
<dbReference type="GO" id="GO:0005524">
    <property type="term" value="F:ATP binding"/>
    <property type="evidence" value="ECO:0007669"/>
    <property type="project" value="UniProtKB-UniRule"/>
</dbReference>
<dbReference type="InterPro" id="IPR027640">
    <property type="entry name" value="Kinesin-like_fam"/>
</dbReference>
<evidence type="ECO:0000313" key="14">
    <source>
        <dbReference type="RefSeq" id="XP_019621042.1"/>
    </source>
</evidence>
<dbReference type="Gene3D" id="3.40.850.10">
    <property type="entry name" value="Kinesin motor domain"/>
    <property type="match status" value="1"/>
</dbReference>
<evidence type="ECO:0000256" key="4">
    <source>
        <dbReference type="ARBA" id="ARBA00023054"/>
    </source>
</evidence>
<dbReference type="GO" id="GO:0007018">
    <property type="term" value="P:microtubule-based movement"/>
    <property type="evidence" value="ECO:0007669"/>
    <property type="project" value="InterPro"/>
</dbReference>
<dbReference type="GO" id="GO:0000278">
    <property type="term" value="P:mitotic cell cycle"/>
    <property type="evidence" value="ECO:0007669"/>
    <property type="project" value="TreeGrafter"/>
</dbReference>
<feature type="domain" description="CARD" evidence="12">
    <location>
        <begin position="222"/>
        <end position="295"/>
    </location>
</feature>
<evidence type="ECO:0000256" key="7">
    <source>
        <dbReference type="PROSITE-ProRule" id="PRU00283"/>
    </source>
</evidence>
<dbReference type="Proteomes" id="UP000515135">
    <property type="component" value="Unplaced"/>
</dbReference>
<dbReference type="InterPro" id="IPR000488">
    <property type="entry name" value="Death_dom"/>
</dbReference>
<comment type="subcellular location">
    <subcellularLocation>
        <location evidence="1">Cytoplasm</location>
        <location evidence="1">Cytoskeleton</location>
    </subcellularLocation>
</comment>
<dbReference type="PROSITE" id="PS50017">
    <property type="entry name" value="DEATH_DOMAIN"/>
    <property type="match status" value="1"/>
</dbReference>
<dbReference type="CDD" id="cd01671">
    <property type="entry name" value="CARD"/>
    <property type="match status" value="1"/>
</dbReference>
<dbReference type="GO" id="GO:0042981">
    <property type="term" value="P:regulation of apoptotic process"/>
    <property type="evidence" value="ECO:0007669"/>
    <property type="project" value="InterPro"/>
</dbReference>
<dbReference type="Gene3D" id="1.10.533.10">
    <property type="entry name" value="Death Domain, Fas"/>
    <property type="match status" value="2"/>
</dbReference>
<dbReference type="GO" id="GO:0005874">
    <property type="term" value="C:microtubule"/>
    <property type="evidence" value="ECO:0007669"/>
    <property type="project" value="UniProtKB-KW"/>
</dbReference>
<organism evidence="13 14">
    <name type="scientific">Branchiostoma belcheri</name>
    <name type="common">Amphioxus</name>
    <dbReference type="NCBI Taxonomy" id="7741"/>
    <lineage>
        <taxon>Eukaryota</taxon>
        <taxon>Metazoa</taxon>
        <taxon>Chordata</taxon>
        <taxon>Cephalochordata</taxon>
        <taxon>Leptocardii</taxon>
        <taxon>Amphioxiformes</taxon>
        <taxon>Branchiostomatidae</taxon>
        <taxon>Branchiostoma</taxon>
    </lineage>
</organism>
<dbReference type="PRINTS" id="PR00380">
    <property type="entry name" value="KINESINHEAVY"/>
</dbReference>
<keyword evidence="4" id="KW-0175">Coiled coil</keyword>
<dbReference type="PROSITE" id="PS00411">
    <property type="entry name" value="KINESIN_MOTOR_1"/>
    <property type="match status" value="1"/>
</dbReference>
<feature type="compositionally biased region" description="Polar residues" evidence="9">
    <location>
        <begin position="849"/>
        <end position="862"/>
    </location>
</feature>
<accession>A0A6P4YQU2</accession>
<gene>
    <name evidence="14" type="primary">LOC109467451</name>
</gene>
<dbReference type="AlphaFoldDB" id="A0A6P4YQU2"/>
<dbReference type="InterPro" id="IPR036961">
    <property type="entry name" value="Kinesin_motor_dom_sf"/>
</dbReference>
<proteinExistence type="inferred from homology"/>
<evidence type="ECO:0000256" key="3">
    <source>
        <dbReference type="ARBA" id="ARBA00022840"/>
    </source>
</evidence>
<dbReference type="Pfam" id="PF00225">
    <property type="entry name" value="Kinesin"/>
    <property type="match status" value="1"/>
</dbReference>
<reference evidence="14" key="1">
    <citation type="submission" date="2025-08" db="UniProtKB">
        <authorList>
            <consortium name="RefSeq"/>
        </authorList>
    </citation>
    <scope>IDENTIFICATION</scope>
    <source>
        <tissue evidence="14">Gonad</tissue>
    </source>
</reference>
<feature type="domain" description="Death" evidence="10">
    <location>
        <begin position="1"/>
        <end position="40"/>
    </location>
</feature>
<dbReference type="OrthoDB" id="3176171at2759"/>
<dbReference type="SMART" id="SM00114">
    <property type="entry name" value="CARD"/>
    <property type="match status" value="1"/>
</dbReference>
<feature type="region of interest" description="Disordered" evidence="9">
    <location>
        <begin position="179"/>
        <end position="223"/>
    </location>
</feature>
<dbReference type="PROSITE" id="PS50067">
    <property type="entry name" value="KINESIN_MOTOR_2"/>
    <property type="match status" value="1"/>
</dbReference>
<evidence type="ECO:0000256" key="2">
    <source>
        <dbReference type="ARBA" id="ARBA00022741"/>
    </source>
</evidence>
<protein>
    <recommendedName>
        <fullName evidence="8">Kinesin-like protein</fullName>
    </recommendedName>
</protein>
<dbReference type="GO" id="GO:0008017">
    <property type="term" value="F:microtubule binding"/>
    <property type="evidence" value="ECO:0007669"/>
    <property type="project" value="InterPro"/>
</dbReference>
<feature type="binding site" evidence="7">
    <location>
        <begin position="405"/>
        <end position="412"/>
    </location>
    <ligand>
        <name>ATP</name>
        <dbReference type="ChEBI" id="CHEBI:30616"/>
    </ligand>
</feature>
<dbReference type="PANTHER" id="PTHR47968:SF75">
    <property type="entry name" value="CENTROMERE-ASSOCIATED PROTEIN E"/>
    <property type="match status" value="1"/>
</dbReference>
<evidence type="ECO:0000259" key="11">
    <source>
        <dbReference type="PROSITE" id="PS50067"/>
    </source>
</evidence>
<keyword evidence="8" id="KW-0493">Microtubule</keyword>
<evidence type="ECO:0000259" key="12">
    <source>
        <dbReference type="PROSITE" id="PS50209"/>
    </source>
</evidence>
<feature type="region of interest" description="Disordered" evidence="9">
    <location>
        <begin position="824"/>
        <end position="862"/>
    </location>
</feature>
<evidence type="ECO:0000313" key="13">
    <source>
        <dbReference type="Proteomes" id="UP000515135"/>
    </source>
</evidence>
<dbReference type="RefSeq" id="XP_019621042.1">
    <property type="nucleotide sequence ID" value="XM_019765483.1"/>
</dbReference>
<name>A0A6P4YQU2_BRABE</name>
<keyword evidence="2 7" id="KW-0547">Nucleotide-binding</keyword>
<feature type="compositionally biased region" description="Basic and acidic residues" evidence="9">
    <location>
        <begin position="179"/>
        <end position="190"/>
    </location>
</feature>
<dbReference type="GO" id="GO:0003777">
    <property type="term" value="F:microtubule motor activity"/>
    <property type="evidence" value="ECO:0007669"/>
    <property type="project" value="InterPro"/>
</dbReference>
<keyword evidence="3 7" id="KW-0067">ATP-binding</keyword>
<evidence type="ECO:0000256" key="1">
    <source>
        <dbReference type="ARBA" id="ARBA00004245"/>
    </source>
</evidence>
<dbReference type="CDD" id="cd00106">
    <property type="entry name" value="KISc"/>
    <property type="match status" value="1"/>
</dbReference>
<dbReference type="InterPro" id="IPR001315">
    <property type="entry name" value="CARD"/>
</dbReference>
<dbReference type="KEGG" id="bbel:109467451"/>
<dbReference type="InterPro" id="IPR011029">
    <property type="entry name" value="DEATH-like_dom_sf"/>
</dbReference>
<dbReference type="InterPro" id="IPR027417">
    <property type="entry name" value="P-loop_NTPase"/>
</dbReference>
<dbReference type="SUPFAM" id="SSF52540">
    <property type="entry name" value="P-loop containing nucleoside triphosphate hydrolases"/>
    <property type="match status" value="1"/>
</dbReference>
<dbReference type="PANTHER" id="PTHR47968">
    <property type="entry name" value="CENTROMERE PROTEIN E"/>
    <property type="match status" value="1"/>
</dbReference>
<keyword evidence="13" id="KW-1185">Reference proteome</keyword>
<evidence type="ECO:0000259" key="10">
    <source>
        <dbReference type="PROSITE" id="PS50017"/>
    </source>
</evidence>
<dbReference type="Pfam" id="PF00619">
    <property type="entry name" value="CARD"/>
    <property type="match status" value="1"/>
</dbReference>
<keyword evidence="5 7" id="KW-0505">Motor protein</keyword>
<sequence length="862" mass="97751">MDLLEEWLSHNGERATIEVLVDALLKAHLQNVVDGLKNEFGALPVRVNLSQKQHQQEQIAERVQSRILEFEERLITVDVLRDPDRLRKARQLLREHKAFLIDLSSGSVILFLMFQCQKDLDGFYHNHDKVGEGTLSHKLSSILIPSNIQEEFKATFGSNIQEGTQLIVRLQVKREDYEGVRDKLEKDGPAERPGTPQRDHRRSQRRPGSVEGDTDTQDDGAMSTQDCNRLQLHKYQITQKLQVDDVLDHLLEERVINDRDVGEIMDSNDEQKASVLLDILPRRGARAYDVFYDSLLLCESTDYSDLVLDLDRTEMGGTGQGRQPRNRIQVVIRVRPLQGKGQRCLSVDSSKGEVTIHTDQPELKKHKFDEVFNEETTQEKIYDTMASPIVDAVLEGYNGCILCYGKTGSGKTYTMAGPSDRDLNEKTEGIIYRALKQLFLKSQKKQEWDISFFISVFEVYEEKVYDLTVSLADRRPLNITEDTDASVFYASNLKKHGIANAREATKVFFKASQARRTRPTKANDQSSRSHMVFLVEVTILHKEGAKPGRKGQLCLVDLAGSESATGKDTGFINKSLFHLKEVIRFLSEKKSKNFIFRLSTLTKLLKTVLAGNSRTAFIINVDPSKKSLQPTRRSLEFASHAKKVPAKPKINYIAYEDLCRRYLKEIGKLKRQLKALAAGQSESDETAVLTEHATTAGVEKDPEKVDANEVRELVNSILTNTEQESKATLDDLLGKGFEEIKSEILAQTTDLKKNLDVSEKLLQEVHSTQQHVLEQLQPRQLLTNIQERRAEEQHHSRDDTSGQLDDHVQQMNRTMEEFTTVHRKVEEHLRNISANMKNESAAGAAAADEQTSQPIDGGQQQR</sequence>
<keyword evidence="6" id="KW-0206">Cytoskeleton</keyword>
<dbReference type="GO" id="GO:0007165">
    <property type="term" value="P:signal transduction"/>
    <property type="evidence" value="ECO:0007669"/>
    <property type="project" value="InterPro"/>
</dbReference>
<dbReference type="SMART" id="SM00129">
    <property type="entry name" value="KISc"/>
    <property type="match status" value="1"/>
</dbReference>
<keyword evidence="6" id="KW-0963">Cytoplasm</keyword>